<proteinExistence type="inferred from homology"/>
<reference evidence="5 6" key="1">
    <citation type="journal article" date="2011" name="Proc. Natl. Acad. Sci. U.S.A.">
        <title>Genetic diversity and population structure of the endangered marsupial Sarcophilus harrisii (Tasmanian devil).</title>
        <authorList>
            <person name="Miller W."/>
            <person name="Hayes V.M."/>
            <person name="Ratan A."/>
            <person name="Petersen D.C."/>
            <person name="Wittekindt N.E."/>
            <person name="Miller J."/>
            <person name="Walenz B."/>
            <person name="Knight J."/>
            <person name="Qi J."/>
            <person name="Zhao F."/>
            <person name="Wang Q."/>
            <person name="Bedoya-Reina O.C."/>
            <person name="Katiyar N."/>
            <person name="Tomsho L.P."/>
            <person name="Kasson L.M."/>
            <person name="Hardie R.A."/>
            <person name="Woodbridge P."/>
            <person name="Tindall E.A."/>
            <person name="Bertelsen M.F."/>
            <person name="Dixon D."/>
            <person name="Pyecroft S."/>
            <person name="Helgen K.M."/>
            <person name="Lesk A.M."/>
            <person name="Pringle T.H."/>
            <person name="Patterson N."/>
            <person name="Zhang Y."/>
            <person name="Kreiss A."/>
            <person name="Woods G.M."/>
            <person name="Jones M.E."/>
            <person name="Schuster S.C."/>
        </authorList>
    </citation>
    <scope>NUCLEOTIDE SEQUENCE [LARGE SCALE GENOMIC DNA]</scope>
</reference>
<comment type="similarity">
    <text evidence="1">Belongs to the CDPF1 family.</text>
</comment>
<accession>A0A7N4NZX8</accession>
<dbReference type="PANTHER" id="PTHR31849:SF1">
    <property type="entry name" value="CYSTEINE-RICH DPF MOTIF DOMAIN-CONTAINING PROTEIN 1"/>
    <property type="match status" value="1"/>
</dbReference>
<dbReference type="GeneTree" id="ENSGT00390000007925"/>
<dbReference type="InterPro" id="IPR018785">
    <property type="entry name" value="CDPF1_dom"/>
</dbReference>
<evidence type="ECO:0000313" key="5">
    <source>
        <dbReference type="Ensembl" id="ENSSHAP00000031056.1"/>
    </source>
</evidence>
<dbReference type="Ensembl" id="ENSSHAT00000036552.1">
    <property type="protein sequence ID" value="ENSSHAP00000031056.1"/>
    <property type="gene ID" value="ENSSHAG00000023161.1"/>
</dbReference>
<dbReference type="Pfam" id="PF10170">
    <property type="entry name" value="C6_DPF"/>
    <property type="match status" value="1"/>
</dbReference>
<dbReference type="PANTHER" id="PTHR31849">
    <property type="entry name" value="CYSTEINE-RICH PDF MOTIF DOMAIN-CONTAINING PROTEIN 1"/>
    <property type="match status" value="1"/>
</dbReference>
<dbReference type="InterPro" id="IPR042426">
    <property type="entry name" value="CDPF1"/>
</dbReference>
<feature type="region of interest" description="Disordered" evidence="3">
    <location>
        <begin position="1"/>
        <end position="30"/>
    </location>
</feature>
<reference evidence="5" key="2">
    <citation type="submission" date="2025-08" db="UniProtKB">
        <authorList>
            <consortium name="Ensembl"/>
        </authorList>
    </citation>
    <scope>IDENTIFICATION</scope>
</reference>
<dbReference type="Proteomes" id="UP000007648">
    <property type="component" value="Unassembled WGS sequence"/>
</dbReference>
<evidence type="ECO:0000313" key="6">
    <source>
        <dbReference type="Proteomes" id="UP000007648"/>
    </source>
</evidence>
<organism evidence="5 6">
    <name type="scientific">Sarcophilus harrisii</name>
    <name type="common">Tasmanian devil</name>
    <name type="synonym">Sarcophilus laniarius</name>
    <dbReference type="NCBI Taxonomy" id="9305"/>
    <lineage>
        <taxon>Eukaryota</taxon>
        <taxon>Metazoa</taxon>
        <taxon>Chordata</taxon>
        <taxon>Craniata</taxon>
        <taxon>Vertebrata</taxon>
        <taxon>Euteleostomi</taxon>
        <taxon>Mammalia</taxon>
        <taxon>Metatheria</taxon>
        <taxon>Dasyuromorphia</taxon>
        <taxon>Dasyuridae</taxon>
        <taxon>Sarcophilus</taxon>
    </lineage>
</organism>
<evidence type="ECO:0000259" key="4">
    <source>
        <dbReference type="Pfam" id="PF10170"/>
    </source>
</evidence>
<reference evidence="5" key="3">
    <citation type="submission" date="2025-09" db="UniProtKB">
        <authorList>
            <consortium name="Ensembl"/>
        </authorList>
    </citation>
    <scope>IDENTIFICATION</scope>
</reference>
<name>A0A7N4NZX8_SARHA</name>
<feature type="domain" description="Cysteine-rich DPF motif" evidence="4">
    <location>
        <begin position="138"/>
        <end position="230"/>
    </location>
</feature>
<feature type="region of interest" description="Disordered" evidence="3">
    <location>
        <begin position="50"/>
        <end position="79"/>
    </location>
</feature>
<dbReference type="PRINTS" id="PR01995">
    <property type="entry name" value="UPF0595"/>
</dbReference>
<sequence>GSLSGGHPRSVPERQRSPTPASPRRDPWWRWQWQPSTAETSWSCQLSGGLGTSFLSAEQSPGEQQGGSPHSLSSPSRGAGLAFWRPFRRPRAQRNEESLREPDQRWNVPPPAPAGSYILCYNYIVMASSSEQGSEGMFECHFCGLAVPYSYVGQKPPNSRTVVLLEESYVRKDPFTSDRDKFLVLGSRCSLCRQLACVGPECSLFYTKRFCLPCVRENLSAFPQEIRQDVEKRHALSKAASKKLD</sequence>
<feature type="compositionally biased region" description="Polar residues" evidence="3">
    <location>
        <begin position="53"/>
        <end position="76"/>
    </location>
</feature>
<keyword evidence="6" id="KW-1185">Reference proteome</keyword>
<gene>
    <name evidence="5" type="primary">CDPF1</name>
</gene>
<evidence type="ECO:0000256" key="3">
    <source>
        <dbReference type="SAM" id="MobiDB-lite"/>
    </source>
</evidence>
<protein>
    <recommendedName>
        <fullName evidence="2">Cysteine-rich DPF motif domain-containing protein 1</fullName>
    </recommendedName>
</protein>
<evidence type="ECO:0000256" key="1">
    <source>
        <dbReference type="ARBA" id="ARBA00007917"/>
    </source>
</evidence>
<evidence type="ECO:0000256" key="2">
    <source>
        <dbReference type="ARBA" id="ARBA00014801"/>
    </source>
</evidence>
<dbReference type="AlphaFoldDB" id="A0A7N4NZX8"/>